<feature type="active site" evidence="4">
    <location>
        <position position="245"/>
    </location>
</feature>
<comment type="similarity">
    <text evidence="1 5">Belongs to the aldehyde dehydrogenase family.</text>
</comment>
<evidence type="ECO:0000256" key="4">
    <source>
        <dbReference type="PROSITE-ProRule" id="PRU10007"/>
    </source>
</evidence>
<dbReference type="FunFam" id="3.40.309.10:FF:000012">
    <property type="entry name" value="Betaine aldehyde dehydrogenase"/>
    <property type="match status" value="1"/>
</dbReference>
<feature type="domain" description="Aldehyde dehydrogenase" evidence="6">
    <location>
        <begin position="12"/>
        <end position="468"/>
    </location>
</feature>
<dbReference type="GO" id="GO:0016620">
    <property type="term" value="F:oxidoreductase activity, acting on the aldehyde or oxo group of donors, NAD or NADP as acceptor"/>
    <property type="evidence" value="ECO:0007669"/>
    <property type="project" value="InterPro"/>
</dbReference>
<evidence type="ECO:0000313" key="8">
    <source>
        <dbReference type="Proteomes" id="UP000278031"/>
    </source>
</evidence>
<dbReference type="InterPro" id="IPR016162">
    <property type="entry name" value="Ald_DH_N"/>
</dbReference>
<dbReference type="InterPro" id="IPR029510">
    <property type="entry name" value="Ald_DH_CS_GLU"/>
</dbReference>
<proteinExistence type="inferred from homology"/>
<dbReference type="Gene3D" id="3.40.309.10">
    <property type="entry name" value="Aldehyde Dehydrogenase, Chain A, domain 2"/>
    <property type="match status" value="1"/>
</dbReference>
<dbReference type="InterPro" id="IPR015590">
    <property type="entry name" value="Aldehyde_DH_dom"/>
</dbReference>
<evidence type="ECO:0000256" key="3">
    <source>
        <dbReference type="ARBA" id="ARBA00023002"/>
    </source>
</evidence>
<evidence type="ECO:0000313" key="7">
    <source>
        <dbReference type="EMBL" id="RLG69900.1"/>
    </source>
</evidence>
<accession>A0A497JFZ1</accession>
<comment type="caution">
    <text evidence="7">The sequence shown here is derived from an EMBL/GenBank/DDBJ whole genome shotgun (WGS) entry which is preliminary data.</text>
</comment>
<dbReference type="InterPro" id="IPR016163">
    <property type="entry name" value="Ald_DH_C"/>
</dbReference>
<keyword evidence="3 5" id="KW-0560">Oxidoreductase</keyword>
<dbReference type="EMBL" id="QMWP01000098">
    <property type="protein sequence ID" value="RLG69900.1"/>
    <property type="molecule type" value="Genomic_DNA"/>
</dbReference>
<reference evidence="7 8" key="1">
    <citation type="submission" date="2018-06" db="EMBL/GenBank/DDBJ databases">
        <title>Extensive metabolic versatility and redundancy in microbially diverse, dynamic hydrothermal sediments.</title>
        <authorList>
            <person name="Dombrowski N."/>
            <person name="Teske A."/>
            <person name="Baker B.J."/>
        </authorList>
    </citation>
    <scope>NUCLEOTIDE SEQUENCE [LARGE SCALE GENOMIC DNA]</scope>
    <source>
        <strain evidence="7">B51_G17</strain>
    </source>
</reference>
<name>A0A497JFZ1_9ARCH</name>
<sequence>MQIGKIYIDGKWFTPKREKFPTINPSNEKTIAYFPLCNEDDVELAINSAERGFERWRKIPAPERGKILLKVALLLKKNKERLAKLIATEMGKVMVEARADVQEAIDMAEYMAAEGRRLFGNTTPSELNNKWCLTIRVPLGIVAAITPWNFPFAIPAWKIFPALICGNSVIFKPSSYTPLCAYEFVRILEKAGIPKGVVNLITGKGSEVGMQLVKHKKIPCISFTGSRDTGKIITQNAGIKKIGLELGGKNPIIVMDDANLNLALDAIVWSAFGTTGQRCTACSRLIVHKAVHKKLVNALVKRARNLRIGNPLNKKTEMGPLVSKEALQKVEYYVNIGRNEGKLLCGGKRLGQKGFFYQATIFDDVDENATIAQEEIFGPVLSIIKVSSFEEAIDVANNSSYGLSSSIFTENIAYALKAAELLETGLTYINAGTIGSEVHLPFGGVKQTGHGREGGILGIDEFSEVKTIYIDFSKKLQRAQIDILEE</sequence>
<gene>
    <name evidence="7" type="ORF">DRO04_02675</name>
</gene>
<dbReference type="PROSITE" id="PS00070">
    <property type="entry name" value="ALDEHYDE_DEHYDR_CYS"/>
    <property type="match status" value="1"/>
</dbReference>
<protein>
    <submittedName>
        <fullName evidence="7">Aldehyde dehydrogenase</fullName>
    </submittedName>
</protein>
<evidence type="ECO:0000256" key="2">
    <source>
        <dbReference type="ARBA" id="ARBA00011881"/>
    </source>
</evidence>
<dbReference type="PROSITE" id="PS00687">
    <property type="entry name" value="ALDEHYDE_DEHYDR_GLU"/>
    <property type="match status" value="1"/>
</dbReference>
<evidence type="ECO:0000259" key="6">
    <source>
        <dbReference type="Pfam" id="PF00171"/>
    </source>
</evidence>
<dbReference type="InterPro" id="IPR016161">
    <property type="entry name" value="Ald_DH/histidinol_DH"/>
</dbReference>
<evidence type="ECO:0000256" key="5">
    <source>
        <dbReference type="RuleBase" id="RU003345"/>
    </source>
</evidence>
<dbReference type="InterPro" id="IPR016160">
    <property type="entry name" value="Ald_DH_CS_CYS"/>
</dbReference>
<dbReference type="Gene3D" id="3.40.605.10">
    <property type="entry name" value="Aldehyde Dehydrogenase, Chain A, domain 1"/>
    <property type="match status" value="1"/>
</dbReference>
<dbReference type="Pfam" id="PF00171">
    <property type="entry name" value="Aldedh"/>
    <property type="match status" value="1"/>
</dbReference>
<organism evidence="7 8">
    <name type="scientific">Candidatus Iainarchaeum sp</name>
    <dbReference type="NCBI Taxonomy" id="3101447"/>
    <lineage>
        <taxon>Archaea</taxon>
        <taxon>Candidatus Iainarchaeota</taxon>
        <taxon>Candidatus Iainarchaeia</taxon>
        <taxon>Candidatus Iainarchaeales</taxon>
        <taxon>Candidatus Iainarchaeaceae</taxon>
        <taxon>Candidatus Iainarchaeum</taxon>
    </lineage>
</organism>
<dbReference type="AlphaFoldDB" id="A0A497JFZ1"/>
<dbReference type="FunFam" id="3.40.605.10:FF:000007">
    <property type="entry name" value="NAD/NADP-dependent betaine aldehyde dehydrogenase"/>
    <property type="match status" value="1"/>
</dbReference>
<dbReference type="SUPFAM" id="SSF53720">
    <property type="entry name" value="ALDH-like"/>
    <property type="match status" value="1"/>
</dbReference>
<evidence type="ECO:0000256" key="1">
    <source>
        <dbReference type="ARBA" id="ARBA00009986"/>
    </source>
</evidence>
<dbReference type="Proteomes" id="UP000278031">
    <property type="component" value="Unassembled WGS sequence"/>
</dbReference>
<dbReference type="PANTHER" id="PTHR11699">
    <property type="entry name" value="ALDEHYDE DEHYDROGENASE-RELATED"/>
    <property type="match status" value="1"/>
</dbReference>
<comment type="subunit">
    <text evidence="2">Homotetramer.</text>
</comment>